<dbReference type="KEGG" id="psl:Psta_2782"/>
<gene>
    <name evidence="3" type="ordered locus">Psta_2782</name>
</gene>
<dbReference type="PROSITE" id="PS51257">
    <property type="entry name" value="PROKAR_LIPOPROTEIN"/>
    <property type="match status" value="1"/>
</dbReference>
<keyword evidence="2" id="KW-0732">Signal</keyword>
<evidence type="ECO:0000256" key="2">
    <source>
        <dbReference type="SAM" id="SignalP"/>
    </source>
</evidence>
<sequence precursor="true">MKTLTQRVALLAFLLSLTMASGCGTGTYNERMKVSMAQAGRRGQFDQVLHGAMTAVNGAGDAAATGISLRIPKLFDNESQSLPATNNRSNPPQGPLPGLSYAMERMLDDQAGKFAPAYCYIGAVSKASIKPEDLQKQIAARFGGAFQPVSVESPQGAGKSVLLLSALGAQDFDGAQSQLPVQKLEGQIDIYLIDSPNFVGIVAFRAPKDQAAKYQLFQNARMALGTFEAAAAAPPAPAAPAAPAAGGAAPAAGAPGGAAPAPAAGAPAVNP</sequence>
<dbReference type="HOGENOM" id="CLU_1026195_0_0_0"/>
<protein>
    <recommendedName>
        <fullName evidence="5">Lipoprotein</fullName>
    </recommendedName>
</protein>
<dbReference type="EMBL" id="CP001848">
    <property type="protein sequence ID" value="ADB17448.1"/>
    <property type="molecule type" value="Genomic_DNA"/>
</dbReference>
<name>D2R7M2_PIRSD</name>
<evidence type="ECO:0008006" key="5">
    <source>
        <dbReference type="Google" id="ProtNLM"/>
    </source>
</evidence>
<feature type="signal peptide" evidence="2">
    <location>
        <begin position="1"/>
        <end position="20"/>
    </location>
</feature>
<dbReference type="Proteomes" id="UP000001887">
    <property type="component" value="Chromosome"/>
</dbReference>
<organism evidence="3 4">
    <name type="scientific">Pirellula staleyi (strain ATCC 27377 / DSM 6068 / ICPB 4128)</name>
    <name type="common">Pirella staleyi</name>
    <dbReference type="NCBI Taxonomy" id="530564"/>
    <lineage>
        <taxon>Bacteria</taxon>
        <taxon>Pseudomonadati</taxon>
        <taxon>Planctomycetota</taxon>
        <taxon>Planctomycetia</taxon>
        <taxon>Pirellulales</taxon>
        <taxon>Pirellulaceae</taxon>
        <taxon>Pirellula</taxon>
    </lineage>
</organism>
<accession>D2R7M2</accession>
<feature type="chain" id="PRO_5003034721" description="Lipoprotein" evidence="2">
    <location>
        <begin position="21"/>
        <end position="271"/>
    </location>
</feature>
<dbReference type="AlphaFoldDB" id="D2R7M2"/>
<evidence type="ECO:0000313" key="3">
    <source>
        <dbReference type="EMBL" id="ADB17448.1"/>
    </source>
</evidence>
<feature type="compositionally biased region" description="Low complexity" evidence="1">
    <location>
        <begin position="241"/>
        <end position="271"/>
    </location>
</feature>
<reference evidence="3 4" key="1">
    <citation type="journal article" date="2009" name="Stand. Genomic Sci.">
        <title>Complete genome sequence of Pirellula staleyi type strain (ATCC 27377).</title>
        <authorList>
            <person name="Clum A."/>
            <person name="Tindall B.J."/>
            <person name="Sikorski J."/>
            <person name="Ivanova N."/>
            <person name="Mavrommatis K."/>
            <person name="Lucas S."/>
            <person name="Glavina del Rio T."/>
            <person name="Nolan M."/>
            <person name="Chen F."/>
            <person name="Tice H."/>
            <person name="Pitluck S."/>
            <person name="Cheng J.F."/>
            <person name="Chertkov O."/>
            <person name="Brettin T."/>
            <person name="Han C."/>
            <person name="Detter J.C."/>
            <person name="Kuske C."/>
            <person name="Bruce D."/>
            <person name="Goodwin L."/>
            <person name="Ovchinikova G."/>
            <person name="Pati A."/>
            <person name="Mikhailova N."/>
            <person name="Chen A."/>
            <person name="Palaniappan K."/>
            <person name="Land M."/>
            <person name="Hauser L."/>
            <person name="Chang Y.J."/>
            <person name="Jeffries C.D."/>
            <person name="Chain P."/>
            <person name="Rohde M."/>
            <person name="Goker M."/>
            <person name="Bristow J."/>
            <person name="Eisen J.A."/>
            <person name="Markowitz V."/>
            <person name="Hugenholtz P."/>
            <person name="Kyrpides N.C."/>
            <person name="Klenk H.P."/>
            <person name="Lapidus A."/>
        </authorList>
    </citation>
    <scope>NUCLEOTIDE SEQUENCE [LARGE SCALE GENOMIC DNA]</scope>
    <source>
        <strain evidence="4">ATCC 27377 / DSM 6068 / ICPB 4128</strain>
    </source>
</reference>
<proteinExistence type="predicted"/>
<dbReference type="STRING" id="530564.Psta_2782"/>
<evidence type="ECO:0000256" key="1">
    <source>
        <dbReference type="SAM" id="MobiDB-lite"/>
    </source>
</evidence>
<evidence type="ECO:0000313" key="4">
    <source>
        <dbReference type="Proteomes" id="UP000001887"/>
    </source>
</evidence>
<keyword evidence="4" id="KW-1185">Reference proteome</keyword>
<feature type="region of interest" description="Disordered" evidence="1">
    <location>
        <begin position="235"/>
        <end position="271"/>
    </location>
</feature>